<proteinExistence type="predicted"/>
<protein>
    <submittedName>
        <fullName evidence="2">Uncharacterized protein</fullName>
    </submittedName>
</protein>
<sequence>MPQRTSRPPGQRPAEGAAQGLSEPLDRGLARMLRQAVLTHATSERRRKHPAVLHVGAPGMRELVFPVLPEEAVDDALGADVVAAMRHRTGLDRPLVWLTRTGDLTLQDVDARWLRSARQAYAEAGLPLVFVVANRHGWFDPRSGLRREWRRLRPRS</sequence>
<evidence type="ECO:0000313" key="3">
    <source>
        <dbReference type="Proteomes" id="UP001556631"/>
    </source>
</evidence>
<accession>A0ABV3T3I3</accession>
<dbReference type="Proteomes" id="UP001556631">
    <property type="component" value="Unassembled WGS sequence"/>
</dbReference>
<evidence type="ECO:0000313" key="2">
    <source>
        <dbReference type="EMBL" id="MEX0429758.1"/>
    </source>
</evidence>
<name>A0ABV3T3I3_9ACTN</name>
<gene>
    <name evidence="2" type="ORF">AB3X52_19245</name>
</gene>
<reference evidence="2 3" key="1">
    <citation type="submission" date="2024-07" db="EMBL/GenBank/DDBJ databases">
        <authorList>
            <person name="Lee S."/>
            <person name="Kang M."/>
        </authorList>
    </citation>
    <scope>NUCLEOTIDE SEQUENCE [LARGE SCALE GENOMIC DNA]</scope>
    <source>
        <strain evidence="2 3">DS6</strain>
    </source>
</reference>
<dbReference type="RefSeq" id="WP_367995724.1">
    <property type="nucleotide sequence ID" value="NZ_JBFPJR010000062.1"/>
</dbReference>
<feature type="region of interest" description="Disordered" evidence="1">
    <location>
        <begin position="1"/>
        <end position="22"/>
    </location>
</feature>
<evidence type="ECO:0000256" key="1">
    <source>
        <dbReference type="SAM" id="MobiDB-lite"/>
    </source>
</evidence>
<keyword evidence="3" id="KW-1185">Reference proteome</keyword>
<organism evidence="2 3">
    <name type="scientific">Nocardioides eburneus</name>
    <dbReference type="NCBI Taxonomy" id="3231482"/>
    <lineage>
        <taxon>Bacteria</taxon>
        <taxon>Bacillati</taxon>
        <taxon>Actinomycetota</taxon>
        <taxon>Actinomycetes</taxon>
        <taxon>Propionibacteriales</taxon>
        <taxon>Nocardioidaceae</taxon>
        <taxon>Nocardioides</taxon>
    </lineage>
</organism>
<comment type="caution">
    <text evidence="2">The sequence shown here is derived from an EMBL/GenBank/DDBJ whole genome shotgun (WGS) entry which is preliminary data.</text>
</comment>
<dbReference type="EMBL" id="JBFPJR010000062">
    <property type="protein sequence ID" value="MEX0429758.1"/>
    <property type="molecule type" value="Genomic_DNA"/>
</dbReference>